<keyword evidence="2" id="KW-1185">Reference proteome</keyword>
<dbReference type="RefSeq" id="XP_020133475.1">
    <property type="nucleotide sequence ID" value="XM_020278724.1"/>
</dbReference>
<proteinExistence type="predicted"/>
<reference evidence="1 2" key="1">
    <citation type="submission" date="2016-10" db="EMBL/GenBank/DDBJ databases">
        <title>Proteomics and genomics reveal pathogen-plant mechanisms compatible with a hemibiotrophic lifestyle of Diplodia corticola.</title>
        <authorList>
            <person name="Fernandes I."/>
            <person name="De Jonge R."/>
            <person name="Van De Peer Y."/>
            <person name="Devreese B."/>
            <person name="Alves A."/>
            <person name="Esteves A.C."/>
        </authorList>
    </citation>
    <scope>NUCLEOTIDE SEQUENCE [LARGE SCALE GENOMIC DNA]</scope>
    <source>
        <strain evidence="1 2">CBS 112549</strain>
    </source>
</reference>
<dbReference type="GeneID" id="31018985"/>
<dbReference type="EMBL" id="MNUE01000007">
    <property type="protein sequence ID" value="OJD37336.1"/>
    <property type="molecule type" value="Genomic_DNA"/>
</dbReference>
<organism evidence="1 2">
    <name type="scientific">Diplodia corticola</name>
    <dbReference type="NCBI Taxonomy" id="236234"/>
    <lineage>
        <taxon>Eukaryota</taxon>
        <taxon>Fungi</taxon>
        <taxon>Dikarya</taxon>
        <taxon>Ascomycota</taxon>
        <taxon>Pezizomycotina</taxon>
        <taxon>Dothideomycetes</taxon>
        <taxon>Dothideomycetes incertae sedis</taxon>
        <taxon>Botryosphaeriales</taxon>
        <taxon>Botryosphaeriaceae</taxon>
        <taxon>Diplodia</taxon>
    </lineage>
</organism>
<accession>A0A1J9R9X1</accession>
<name>A0A1J9R9X1_9PEZI</name>
<comment type="caution">
    <text evidence="1">The sequence shown here is derived from an EMBL/GenBank/DDBJ whole genome shotgun (WGS) entry which is preliminary data.</text>
</comment>
<gene>
    <name evidence="1" type="ORF">BKCO1_700065</name>
</gene>
<evidence type="ECO:0000313" key="2">
    <source>
        <dbReference type="Proteomes" id="UP000183809"/>
    </source>
</evidence>
<evidence type="ECO:0000313" key="1">
    <source>
        <dbReference type="EMBL" id="OJD37336.1"/>
    </source>
</evidence>
<protein>
    <submittedName>
        <fullName evidence="1">Uncharacterized protein</fullName>
    </submittedName>
</protein>
<dbReference type="AlphaFoldDB" id="A0A1J9R9X1"/>
<dbReference type="Proteomes" id="UP000183809">
    <property type="component" value="Unassembled WGS sequence"/>
</dbReference>
<sequence length="166" mass="18343">MTVVATKLQDLTKSVDPFGVPPERMGTTRIFWQFIKTADVRHLAVGQLLDAVEDEVVAAIGMPDIQVPDILRLPRPSQDRLKKFGNYVGVVELPDQPPMAYVGSSCNKSKGMAHRWRSYESNIKTGTNPGKMAFVDEMLKPGAENHIRALFTVDGPPRLPASVARM</sequence>